<dbReference type="EMBL" id="POTY01000153">
    <property type="protein sequence ID" value="PZG14263.1"/>
    <property type="molecule type" value="Genomic_DNA"/>
</dbReference>
<feature type="region of interest" description="Disordered" evidence="1">
    <location>
        <begin position="1"/>
        <end position="37"/>
    </location>
</feature>
<evidence type="ECO:0000313" key="3">
    <source>
        <dbReference type="Proteomes" id="UP000248924"/>
    </source>
</evidence>
<proteinExistence type="predicted"/>
<dbReference type="OrthoDB" id="3404985at2"/>
<reference evidence="2 3" key="1">
    <citation type="submission" date="2018-01" db="EMBL/GenBank/DDBJ databases">
        <title>Draft genome sequence of Jishengella sp. NA12.</title>
        <authorList>
            <person name="Sahin N."/>
            <person name="Ay H."/>
            <person name="Saygin H."/>
        </authorList>
    </citation>
    <scope>NUCLEOTIDE SEQUENCE [LARGE SCALE GENOMIC DNA]</scope>
    <source>
        <strain evidence="2 3">NA12</strain>
    </source>
</reference>
<protein>
    <submittedName>
        <fullName evidence="2">Uncharacterized protein</fullName>
    </submittedName>
</protein>
<dbReference type="Proteomes" id="UP000248924">
    <property type="component" value="Unassembled WGS sequence"/>
</dbReference>
<sequence>MAELHNGAAVRDRKDRSGPILALDAEGWRSSVNSQDP</sequence>
<comment type="caution">
    <text evidence="2">The sequence shown here is derived from an EMBL/GenBank/DDBJ whole genome shotgun (WGS) entry which is preliminary data.</text>
</comment>
<name>A0A2W2DUT1_9ACTN</name>
<organism evidence="2 3">
    <name type="scientific">Micromonospora craterilacus</name>
    <dbReference type="NCBI Taxonomy" id="1655439"/>
    <lineage>
        <taxon>Bacteria</taxon>
        <taxon>Bacillati</taxon>
        <taxon>Actinomycetota</taxon>
        <taxon>Actinomycetes</taxon>
        <taxon>Micromonosporales</taxon>
        <taxon>Micromonosporaceae</taxon>
        <taxon>Micromonospora</taxon>
    </lineage>
</organism>
<evidence type="ECO:0000256" key="1">
    <source>
        <dbReference type="SAM" id="MobiDB-lite"/>
    </source>
</evidence>
<dbReference type="AlphaFoldDB" id="A0A2W2DUT1"/>
<accession>A0A2W2DUT1</accession>
<keyword evidence="3" id="KW-1185">Reference proteome</keyword>
<gene>
    <name evidence="2" type="ORF">C1I95_22150</name>
</gene>
<evidence type="ECO:0000313" key="2">
    <source>
        <dbReference type="EMBL" id="PZG14263.1"/>
    </source>
</evidence>